<accession>A0ABX5EGP7</accession>
<feature type="region of interest" description="Disordered" evidence="1">
    <location>
        <begin position="14"/>
        <end position="35"/>
    </location>
</feature>
<organism evidence="2 3">
    <name type="scientific">Isoptericola halotolerans</name>
    <dbReference type="NCBI Taxonomy" id="300560"/>
    <lineage>
        <taxon>Bacteria</taxon>
        <taxon>Bacillati</taxon>
        <taxon>Actinomycetota</taxon>
        <taxon>Actinomycetes</taxon>
        <taxon>Micrococcales</taxon>
        <taxon>Promicromonosporaceae</taxon>
        <taxon>Isoptericola</taxon>
    </lineage>
</organism>
<proteinExistence type="predicted"/>
<protein>
    <recommendedName>
        <fullName evidence="4">Ribbon-helix-helix CopG family protein</fullName>
    </recommendedName>
</protein>
<sequence>MSDNVRDLIKEVAAEAEQTRHEPLPTDAVGARPHSEGIAPRVLSVRLSGEQFDELSAEAENAGLAVSTLARVLILRGLASRTADAAELENRPEILEHLYLLVRDTLGAEMQGVVRASLHDELTRVVRPEFLREPA</sequence>
<name>A0ABX5EGP7_9MICO</name>
<comment type="caution">
    <text evidence="2">The sequence shown here is derived from an EMBL/GenBank/DDBJ whole genome shotgun (WGS) entry which is preliminary data.</text>
</comment>
<evidence type="ECO:0000313" key="2">
    <source>
        <dbReference type="EMBL" id="PRZ08664.1"/>
    </source>
</evidence>
<evidence type="ECO:0000256" key="1">
    <source>
        <dbReference type="SAM" id="MobiDB-lite"/>
    </source>
</evidence>
<dbReference type="Proteomes" id="UP000239895">
    <property type="component" value="Unassembled WGS sequence"/>
</dbReference>
<reference evidence="2 3" key="1">
    <citation type="submission" date="2018-03" db="EMBL/GenBank/DDBJ databases">
        <title>Comparative analysis of microorganisms from saline springs in Andes Mountain Range, Colombia.</title>
        <authorList>
            <person name="Rubin E."/>
        </authorList>
    </citation>
    <scope>NUCLEOTIDE SEQUENCE [LARGE SCALE GENOMIC DNA]</scope>
    <source>
        <strain evidence="2 3">CG 23</strain>
    </source>
</reference>
<gene>
    <name evidence="2" type="ORF">BCL65_102206</name>
</gene>
<evidence type="ECO:0008006" key="4">
    <source>
        <dbReference type="Google" id="ProtNLM"/>
    </source>
</evidence>
<keyword evidence="3" id="KW-1185">Reference proteome</keyword>
<feature type="compositionally biased region" description="Basic and acidic residues" evidence="1">
    <location>
        <begin position="14"/>
        <end position="24"/>
    </location>
</feature>
<dbReference type="RefSeq" id="WP_106265567.1">
    <property type="nucleotide sequence ID" value="NZ_PVTX01000002.1"/>
</dbReference>
<dbReference type="EMBL" id="PVTX01000002">
    <property type="protein sequence ID" value="PRZ08664.1"/>
    <property type="molecule type" value="Genomic_DNA"/>
</dbReference>
<evidence type="ECO:0000313" key="3">
    <source>
        <dbReference type="Proteomes" id="UP000239895"/>
    </source>
</evidence>